<dbReference type="PANTHER" id="PTHR42957:SF1">
    <property type="entry name" value="HELICASE MJ1565-RELATED"/>
    <property type="match status" value="1"/>
</dbReference>
<evidence type="ECO:0000313" key="6">
    <source>
        <dbReference type="EMBL" id="AEA11598.1"/>
    </source>
</evidence>
<evidence type="ECO:0000256" key="2">
    <source>
        <dbReference type="ARBA" id="ARBA00034617"/>
    </source>
</evidence>
<dbReference type="eggNOG" id="arCOG00280">
    <property type="taxonomic scope" value="Archaea"/>
</dbReference>
<accession>F2L149</accession>
<sequence>MDPIGVVVRVPSTNYFIFRTFIGVEAEGGSLLVAGSDEQVLAKVVAVRRRNAVVDPRLVAQLDDVESVKYIKENLGAESLLYYTEAKAVVVGALRGGRLRRPSKPLRPLDYVYRAPPELVAEFLAPRGEGPYIELGTVWGYDIPASVDATRLVTQHCAILASTGAGKSWLAGVIIERLVNAAEVSVVVFDPHGEYSAMQVARSEAGKAVADLVDVYVVGKVDVSAQDKAFEARFGVARRYERVALNPRSLPLRVLERILEGTYGLTDAQRRILEEGWQAATAYGDRQPLTDLEQLVEEVLEGGKAAAPGGYAGEMAMGGLAGRLRALFKGSPIFLERYGETFNGEPVRLFEPARLLTSRGIKVLDLSGLDLFDQRIFVAVALDGMYKAALRRANIPTLVVVEEAHNFVPARESPVSKPYVVKIAREGRKFGLGLCLISQRPTKLDPDALSQCMTQIFKRIINPVDLKYVAAVAEHLDDPYQLRGLDEEAALVTGVSVSLPLLVKVGERWTQHGGVGARLAPRA</sequence>
<protein>
    <recommendedName>
        <fullName evidence="5">Helicase HerA central domain-containing protein</fullName>
    </recommendedName>
</protein>
<feature type="domain" description="Helicase HerA central" evidence="5">
    <location>
        <begin position="133"/>
        <end position="381"/>
    </location>
</feature>
<dbReference type="GeneID" id="10359647"/>
<dbReference type="HOGENOM" id="CLU_023842_2_0_2"/>
<dbReference type="Gene3D" id="3.40.50.300">
    <property type="entry name" value="P-loop containing nucleotide triphosphate hydrolases"/>
    <property type="match status" value="2"/>
</dbReference>
<dbReference type="Proteomes" id="UP000008138">
    <property type="component" value="Chromosome"/>
</dbReference>
<evidence type="ECO:0000259" key="5">
    <source>
        <dbReference type="Pfam" id="PF01935"/>
    </source>
</evidence>
<dbReference type="SUPFAM" id="SSF52540">
    <property type="entry name" value="P-loop containing nucleoside triphosphate hydrolases"/>
    <property type="match status" value="1"/>
</dbReference>
<evidence type="ECO:0000313" key="7">
    <source>
        <dbReference type="Proteomes" id="UP000008138"/>
    </source>
</evidence>
<evidence type="ECO:0000256" key="1">
    <source>
        <dbReference type="ARBA" id="ARBA00007816"/>
    </source>
</evidence>
<dbReference type="STRING" id="999630.TUZN_0095"/>
<dbReference type="EMBL" id="CP002590">
    <property type="protein sequence ID" value="AEA11598.1"/>
    <property type="molecule type" value="Genomic_DNA"/>
</dbReference>
<dbReference type="GO" id="GO:0043138">
    <property type="term" value="F:3'-5' DNA helicase activity"/>
    <property type="evidence" value="ECO:0007669"/>
    <property type="project" value="UniProtKB-EC"/>
</dbReference>
<proteinExistence type="inferred from homology"/>
<comment type="similarity">
    <text evidence="1">Belongs to the HerA family.</text>
</comment>
<dbReference type="AlphaFoldDB" id="F2L149"/>
<reference evidence="6 7" key="1">
    <citation type="journal article" date="2011" name="J. Bacteriol.">
        <title>Complete genome sequence of the thermoacidophilic crenarchaeon Thermoproteus uzoniensis 768-20.</title>
        <authorList>
            <person name="Mardanov A.V."/>
            <person name="Gumerov V.M."/>
            <person name="Beletsky A.V."/>
            <person name="Prokofeva M.I."/>
            <person name="Bonch-Osmolovskaya E.A."/>
            <person name="Ravin N.V."/>
            <person name="Skryabin K.G."/>
        </authorList>
    </citation>
    <scope>NUCLEOTIDE SEQUENCE [LARGE SCALE GENOMIC DNA]</scope>
    <source>
        <strain evidence="6 7">768-20</strain>
    </source>
</reference>
<evidence type="ECO:0000256" key="3">
    <source>
        <dbReference type="ARBA" id="ARBA00048954"/>
    </source>
</evidence>
<reference key="2">
    <citation type="submission" date="2011-03" db="EMBL/GenBank/DDBJ databases">
        <title>Complete genome sequence of the thermoacidophilic crenarchaeon Thermoproteus uzoniensis 768-20.</title>
        <authorList>
            <person name="Mardanov A.V."/>
            <person name="Gumerov V.M."/>
            <person name="Beletsky A.V."/>
            <person name="Prokofeva M.I."/>
            <person name="Bonch-Osmolovskaya E.A."/>
            <person name="Ravin N.V."/>
            <person name="Skryabin K.G."/>
        </authorList>
    </citation>
    <scope>NUCLEOTIDE SEQUENCE</scope>
    <source>
        <strain>768-20</strain>
    </source>
</reference>
<gene>
    <name evidence="6" type="ordered locus">TUZN_0095</name>
</gene>
<dbReference type="InterPro" id="IPR027417">
    <property type="entry name" value="P-loop_NTPase"/>
</dbReference>
<dbReference type="Pfam" id="PF01935">
    <property type="entry name" value="DUF87"/>
    <property type="match status" value="1"/>
</dbReference>
<name>F2L149_THEU7</name>
<dbReference type="GO" id="GO:0043139">
    <property type="term" value="F:5'-3' DNA helicase activity"/>
    <property type="evidence" value="ECO:0007669"/>
    <property type="project" value="UniProtKB-EC"/>
</dbReference>
<keyword evidence="7" id="KW-1185">Reference proteome</keyword>
<organism evidence="6 7">
    <name type="scientific">Thermoproteus uzoniensis (strain 768-20)</name>
    <dbReference type="NCBI Taxonomy" id="999630"/>
    <lineage>
        <taxon>Archaea</taxon>
        <taxon>Thermoproteota</taxon>
        <taxon>Thermoprotei</taxon>
        <taxon>Thermoproteales</taxon>
        <taxon>Thermoproteaceae</taxon>
        <taxon>Thermoproteus</taxon>
    </lineage>
</organism>
<comment type="catalytic activity">
    <reaction evidence="3">
        <text>ATP + H2O = ADP + phosphate + H(+)</text>
        <dbReference type="Rhea" id="RHEA:13065"/>
        <dbReference type="ChEBI" id="CHEBI:15377"/>
        <dbReference type="ChEBI" id="CHEBI:15378"/>
        <dbReference type="ChEBI" id="CHEBI:30616"/>
        <dbReference type="ChEBI" id="CHEBI:43474"/>
        <dbReference type="ChEBI" id="CHEBI:456216"/>
        <dbReference type="EC" id="5.6.2.3"/>
    </reaction>
</comment>
<comment type="catalytic activity">
    <reaction evidence="4">
        <text>ATP + H2O = ADP + phosphate + H(+)</text>
        <dbReference type="Rhea" id="RHEA:13065"/>
        <dbReference type="ChEBI" id="CHEBI:15377"/>
        <dbReference type="ChEBI" id="CHEBI:15378"/>
        <dbReference type="ChEBI" id="CHEBI:30616"/>
        <dbReference type="ChEBI" id="CHEBI:43474"/>
        <dbReference type="ChEBI" id="CHEBI:456216"/>
        <dbReference type="EC" id="5.6.2.4"/>
    </reaction>
</comment>
<dbReference type="OrthoDB" id="107033at2157"/>
<evidence type="ECO:0000256" key="4">
    <source>
        <dbReference type="ARBA" id="ARBA00048988"/>
    </source>
</evidence>
<dbReference type="KEGG" id="tuz:TUZN_0095"/>
<dbReference type="RefSeq" id="WP_013678934.1">
    <property type="nucleotide sequence ID" value="NC_015315.1"/>
</dbReference>
<comment type="catalytic activity">
    <reaction evidence="2">
        <text>Couples ATP hydrolysis with the unwinding of duplex DNA by translocating in the 3'-5' direction.</text>
        <dbReference type="EC" id="5.6.2.4"/>
    </reaction>
</comment>
<dbReference type="InterPro" id="IPR002789">
    <property type="entry name" value="HerA_central"/>
</dbReference>
<dbReference type="PANTHER" id="PTHR42957">
    <property type="entry name" value="HELICASE MJ1565-RELATED"/>
    <property type="match status" value="1"/>
</dbReference>
<dbReference type="InterPro" id="IPR008571">
    <property type="entry name" value="HerA-like"/>
</dbReference>